<evidence type="ECO:0000313" key="3">
    <source>
        <dbReference type="Proteomes" id="UP001305652"/>
    </source>
</evidence>
<name>A0AAX4FVI1_9EURY</name>
<organism evidence="2 3">
    <name type="scientific">Methanoculleus receptaculi</name>
    <dbReference type="NCBI Taxonomy" id="394967"/>
    <lineage>
        <taxon>Archaea</taxon>
        <taxon>Methanobacteriati</taxon>
        <taxon>Methanobacteriota</taxon>
        <taxon>Stenosarchaea group</taxon>
        <taxon>Methanomicrobia</taxon>
        <taxon>Methanomicrobiales</taxon>
        <taxon>Methanomicrobiaceae</taxon>
        <taxon>Methanoculleus</taxon>
    </lineage>
</organism>
<proteinExistence type="predicted"/>
<keyword evidence="1" id="KW-0472">Membrane</keyword>
<keyword evidence="3" id="KW-1185">Reference proteome</keyword>
<gene>
    <name evidence="2" type="ORF">R6Y96_00770</name>
</gene>
<keyword evidence="1" id="KW-0812">Transmembrane</keyword>
<dbReference type="KEGG" id="mrc:R6Y96_00770"/>
<dbReference type="EMBL" id="CP137642">
    <property type="protein sequence ID" value="WOX57820.1"/>
    <property type="molecule type" value="Genomic_DNA"/>
</dbReference>
<sequence length="93" mass="10272">MSGKIIASLPRSRFSPLVPRSSPACCSRCIRDLGGYCENRLRVAPRRHHGRPPPHRGLDPLQVMAITAAFPFMLVMIGLCYTLAIGLSQEKVQ</sequence>
<dbReference type="RefSeq" id="WP_318621566.1">
    <property type="nucleotide sequence ID" value="NZ_CP137642.1"/>
</dbReference>
<reference evidence="2 3" key="1">
    <citation type="submission" date="2023-10" db="EMBL/GenBank/DDBJ databases">
        <title>The complete genome sequence of Methanoculleus receptaculi DSM 18860.</title>
        <authorList>
            <person name="Lai S.-J."/>
            <person name="You Y.-T."/>
            <person name="Chen S.-C."/>
        </authorList>
    </citation>
    <scope>NUCLEOTIDE SEQUENCE [LARGE SCALE GENOMIC DNA]</scope>
    <source>
        <strain evidence="2 3">DSM 18860</strain>
    </source>
</reference>
<protein>
    <submittedName>
        <fullName evidence="2">Uncharacterized protein</fullName>
    </submittedName>
</protein>
<evidence type="ECO:0000256" key="1">
    <source>
        <dbReference type="SAM" id="Phobius"/>
    </source>
</evidence>
<keyword evidence="1" id="KW-1133">Transmembrane helix</keyword>
<feature type="transmembrane region" description="Helical" evidence="1">
    <location>
        <begin position="63"/>
        <end position="87"/>
    </location>
</feature>
<accession>A0AAX4FVI1</accession>
<dbReference type="Proteomes" id="UP001305652">
    <property type="component" value="Chromosome"/>
</dbReference>
<evidence type="ECO:0000313" key="2">
    <source>
        <dbReference type="EMBL" id="WOX57820.1"/>
    </source>
</evidence>
<dbReference type="AlphaFoldDB" id="A0AAX4FVI1"/>
<dbReference type="GeneID" id="85731645"/>